<name>A0A402BZ71_RHOWR</name>
<dbReference type="Proteomes" id="UP000287519">
    <property type="component" value="Unassembled WGS sequence"/>
</dbReference>
<keyword evidence="2" id="KW-1185">Reference proteome</keyword>
<comment type="caution">
    <text evidence="1">The sequence shown here is derived from an EMBL/GenBank/DDBJ whole genome shotgun (WGS) entry which is preliminary data.</text>
</comment>
<dbReference type="EMBL" id="BHYM01000003">
    <property type="protein sequence ID" value="GCE36638.1"/>
    <property type="molecule type" value="Genomic_DNA"/>
</dbReference>
<evidence type="ECO:0000313" key="1">
    <source>
        <dbReference type="EMBL" id="GCE36638.1"/>
    </source>
</evidence>
<organism evidence="1 2">
    <name type="scientific">Rhodococcus wratislaviensis</name>
    <name type="common">Tsukamurella wratislaviensis</name>
    <dbReference type="NCBI Taxonomy" id="44752"/>
    <lineage>
        <taxon>Bacteria</taxon>
        <taxon>Bacillati</taxon>
        <taxon>Actinomycetota</taxon>
        <taxon>Actinomycetes</taxon>
        <taxon>Mycobacteriales</taxon>
        <taxon>Nocardiaceae</taxon>
        <taxon>Rhodococcus</taxon>
    </lineage>
</organism>
<accession>A0A402BZ71</accession>
<gene>
    <name evidence="1" type="ORF">Rhow_003242</name>
</gene>
<proteinExistence type="predicted"/>
<sequence length="41" mass="4790">MIEWCTASHRERSLAMSMDTFRTQTLRRTPLAENPDPVRNA</sequence>
<dbReference type="AlphaFoldDB" id="A0A402BZ71"/>
<evidence type="ECO:0000313" key="2">
    <source>
        <dbReference type="Proteomes" id="UP000287519"/>
    </source>
</evidence>
<reference evidence="1 2" key="1">
    <citation type="submission" date="2018-11" db="EMBL/GenBank/DDBJ databases">
        <title>Microbial catabolism of amino acid.</title>
        <authorList>
            <person name="Hibi M."/>
            <person name="Ogawa J."/>
        </authorList>
    </citation>
    <scope>NUCLEOTIDE SEQUENCE [LARGE SCALE GENOMIC DNA]</scope>
    <source>
        <strain evidence="1 2">C31-06</strain>
    </source>
</reference>
<protein>
    <submittedName>
        <fullName evidence="1">Uncharacterized protein</fullName>
    </submittedName>
</protein>